<reference evidence="2 3" key="1">
    <citation type="submission" date="2018-10" db="EMBL/GenBank/DDBJ databases">
        <title>Genomic Encyclopedia of Type Strains, Phase IV (KMG-IV): sequencing the most valuable type-strain genomes for metagenomic binning, comparative biology and taxonomic classification.</title>
        <authorList>
            <person name="Goeker M."/>
        </authorList>
    </citation>
    <scope>NUCLEOTIDE SEQUENCE [LARGE SCALE GENOMIC DNA]</scope>
    <source>
        <strain evidence="2 3">DSM 3303</strain>
    </source>
</reference>
<feature type="compositionally biased region" description="Low complexity" evidence="1">
    <location>
        <begin position="290"/>
        <end position="301"/>
    </location>
</feature>
<feature type="region of interest" description="Disordered" evidence="1">
    <location>
        <begin position="274"/>
        <end position="301"/>
    </location>
</feature>
<gene>
    <name evidence="2" type="ORF">C8E02_0482</name>
</gene>
<evidence type="ECO:0000256" key="1">
    <source>
        <dbReference type="SAM" id="MobiDB-lite"/>
    </source>
</evidence>
<comment type="caution">
    <text evidence="2">The sequence shown here is derived from an EMBL/GenBank/DDBJ whole genome shotgun (WGS) entry which is preliminary data.</text>
</comment>
<organism evidence="2 3">
    <name type="scientific">Vogesella indigofera</name>
    <name type="common">Pseudomonas indigofera</name>
    <dbReference type="NCBI Taxonomy" id="45465"/>
    <lineage>
        <taxon>Bacteria</taxon>
        <taxon>Pseudomonadati</taxon>
        <taxon>Pseudomonadota</taxon>
        <taxon>Betaproteobacteria</taxon>
        <taxon>Neisseriales</taxon>
        <taxon>Chromobacteriaceae</taxon>
        <taxon>Vogesella</taxon>
    </lineage>
</organism>
<evidence type="ECO:0000313" key="2">
    <source>
        <dbReference type="EMBL" id="RKQ61912.1"/>
    </source>
</evidence>
<dbReference type="RefSeq" id="WP_120809486.1">
    <property type="nucleotide sequence ID" value="NZ_RBID01000010.1"/>
</dbReference>
<evidence type="ECO:0000313" key="3">
    <source>
        <dbReference type="Proteomes" id="UP000279384"/>
    </source>
</evidence>
<accession>A0A495BJR1</accession>
<dbReference type="Proteomes" id="UP000279384">
    <property type="component" value="Unassembled WGS sequence"/>
</dbReference>
<dbReference type="AlphaFoldDB" id="A0A495BJR1"/>
<proteinExistence type="predicted"/>
<protein>
    <submittedName>
        <fullName evidence="2">Uncharacterized protein</fullName>
    </submittedName>
</protein>
<name>A0A495BJR1_VOGIN</name>
<sequence length="301" mass="34046">MLKWFIMLVGIAVIAVVFFIFSNKGAKAMAQGSVFPSQVEVAFGQSGTSLEQQYGELVKANKKNFGLNFYYINADSRGKTMLVIIKTGTLETVIPQVTLINAAEDRGRKVGINNLLITAKLKEGGMQPHPVAHQYVLNLIQDLRKIGWRYYISEAKPRLKGKAALDYFTQDNIDPDYPLSFEQWMALPAPLTWELYADHTYLTLQVDRDVNHLDPAKPGAYFISLTFTPREETERLGVDEKDRDHWRDTWVKRNLAFRALRNIKEAKLRAQGVSIDTDYQDPPLPPPPAGQQNPVIPDALK</sequence>
<dbReference type="EMBL" id="RBID01000010">
    <property type="protein sequence ID" value="RKQ61912.1"/>
    <property type="molecule type" value="Genomic_DNA"/>
</dbReference>